<dbReference type="OrthoDB" id="6330923at2759"/>
<dbReference type="SUPFAM" id="SSF50729">
    <property type="entry name" value="PH domain-like"/>
    <property type="match status" value="1"/>
</dbReference>
<sequence length="164" mass="18768">MAVEVESWQRQQQQELRWDPVANCPDRSEMTQEVAYGHLMMVTSTGAGSPHRHRLSVFGRLYQTSAGRMLVLWPDKNHVPPIGCVTLKDTFVTSDESRSSITLRGQNDDDLPLTLICPNPEDFERWKRALADRLTRNGTSSSLGRRKKFITNVVRLPMLIEEEM</sequence>
<evidence type="ECO:0000259" key="1">
    <source>
        <dbReference type="SMART" id="SM00233"/>
    </source>
</evidence>
<accession>A0A0P6I5D0</accession>
<keyword evidence="4" id="KW-1185">Reference proteome</keyword>
<dbReference type="InterPro" id="IPR001849">
    <property type="entry name" value="PH_domain"/>
</dbReference>
<organism evidence="2">
    <name type="scientific">Daphnia magna</name>
    <dbReference type="NCBI Taxonomy" id="35525"/>
    <lineage>
        <taxon>Eukaryota</taxon>
        <taxon>Metazoa</taxon>
        <taxon>Ecdysozoa</taxon>
        <taxon>Arthropoda</taxon>
        <taxon>Crustacea</taxon>
        <taxon>Branchiopoda</taxon>
        <taxon>Diplostraca</taxon>
        <taxon>Cladocera</taxon>
        <taxon>Anomopoda</taxon>
        <taxon>Daphniidae</taxon>
        <taxon>Daphnia</taxon>
    </lineage>
</organism>
<dbReference type="SMART" id="SM00233">
    <property type="entry name" value="PH"/>
    <property type="match status" value="1"/>
</dbReference>
<evidence type="ECO:0000313" key="3">
    <source>
        <dbReference type="EMBL" id="KZS04257.1"/>
    </source>
</evidence>
<evidence type="ECO:0000313" key="2">
    <source>
        <dbReference type="EMBL" id="JAN84515.1"/>
    </source>
</evidence>
<dbReference type="EMBL" id="LRGB01003123">
    <property type="protein sequence ID" value="KZS04257.1"/>
    <property type="molecule type" value="Genomic_DNA"/>
</dbReference>
<feature type="domain" description="PH" evidence="1">
    <location>
        <begin position="33"/>
        <end position="137"/>
    </location>
</feature>
<gene>
    <name evidence="3" type="ORF">APZ42_032533</name>
</gene>
<dbReference type="AlphaFoldDB" id="A0A0P6I5D0"/>
<name>A0A0P6I5D0_9CRUS</name>
<reference evidence="3 4" key="2">
    <citation type="submission" date="2016-03" db="EMBL/GenBank/DDBJ databases">
        <title>EvidentialGene: Evidence-directed Construction of Genes on Genomes.</title>
        <authorList>
            <person name="Gilbert D.G."/>
            <person name="Choi J.-H."/>
            <person name="Mockaitis K."/>
            <person name="Colbourne J."/>
            <person name="Pfrender M."/>
        </authorList>
    </citation>
    <scope>NUCLEOTIDE SEQUENCE [LARGE SCALE GENOMIC DNA]</scope>
    <source>
        <strain evidence="3 4">Xinb3</strain>
        <tissue evidence="3">Complete organism</tissue>
    </source>
</reference>
<reference evidence="2" key="1">
    <citation type="submission" date="2015-10" db="EMBL/GenBank/DDBJ databases">
        <title>EvidentialGene: Evidence-directed Construction of Complete mRNA Transcriptomes without Genomes.</title>
        <authorList>
            <person name="Gilbert D.G."/>
        </authorList>
    </citation>
    <scope>NUCLEOTIDE SEQUENCE</scope>
</reference>
<proteinExistence type="predicted"/>
<protein>
    <recommendedName>
        <fullName evidence="1">PH domain-containing protein</fullName>
    </recommendedName>
</protein>
<evidence type="ECO:0000313" key="4">
    <source>
        <dbReference type="Proteomes" id="UP000076858"/>
    </source>
</evidence>
<dbReference type="Proteomes" id="UP000076858">
    <property type="component" value="Unassembled WGS sequence"/>
</dbReference>
<dbReference type="EMBL" id="GDIQ01010222">
    <property type="protein sequence ID" value="JAN84515.1"/>
    <property type="molecule type" value="Transcribed_RNA"/>
</dbReference>